<dbReference type="OrthoDB" id="10350916at2759"/>
<evidence type="ECO:0000313" key="1">
    <source>
        <dbReference type="RefSeq" id="XP_016469689.1"/>
    </source>
</evidence>
<proteinExistence type="predicted"/>
<reference evidence="1" key="1">
    <citation type="submission" date="2025-08" db="UniProtKB">
        <authorList>
            <consortium name="RefSeq"/>
        </authorList>
    </citation>
    <scope>IDENTIFICATION</scope>
</reference>
<sequence length="136" mass="15708">MTNSALYVPLFSTVEVRKNSCPKFRLKSAAARFFTATPVYCLIQKISHNNNKDAADRRVDRNNFLKFEISELQERSFVEQKKLKRRAISFTGMVLSLNALSQLVKNYHSKRGRSTAFKRQIFGSSSWDSVETTSRY</sequence>
<accession>A0A1S3ZZB2</accession>
<protein>
    <submittedName>
        <fullName evidence="1">Uncharacterized protein isoform X2</fullName>
    </submittedName>
</protein>
<name>A0A1S3ZZB2_TOBAC</name>
<organism evidence="1">
    <name type="scientific">Nicotiana tabacum</name>
    <name type="common">Common tobacco</name>
    <dbReference type="NCBI Taxonomy" id="4097"/>
    <lineage>
        <taxon>Eukaryota</taxon>
        <taxon>Viridiplantae</taxon>
        <taxon>Streptophyta</taxon>
        <taxon>Embryophyta</taxon>
        <taxon>Tracheophyta</taxon>
        <taxon>Spermatophyta</taxon>
        <taxon>Magnoliopsida</taxon>
        <taxon>eudicotyledons</taxon>
        <taxon>Gunneridae</taxon>
        <taxon>Pentapetalae</taxon>
        <taxon>asterids</taxon>
        <taxon>lamiids</taxon>
        <taxon>Solanales</taxon>
        <taxon>Solanaceae</taxon>
        <taxon>Nicotianoideae</taxon>
        <taxon>Nicotianeae</taxon>
        <taxon>Nicotiana</taxon>
    </lineage>
</organism>
<dbReference type="RefSeq" id="XP_016469689.1">
    <property type="nucleotide sequence ID" value="XM_016614203.1"/>
</dbReference>
<gene>
    <name evidence="1" type="primary">LOC107792027</name>
</gene>
<dbReference type="AlphaFoldDB" id="A0A1S3ZZB2"/>